<proteinExistence type="predicted"/>
<evidence type="ECO:0000313" key="2">
    <source>
        <dbReference type="Proteomes" id="UP001500689"/>
    </source>
</evidence>
<protein>
    <submittedName>
        <fullName evidence="1">Uncharacterized protein</fullName>
    </submittedName>
</protein>
<name>A0ABP6YW42_9PSEU</name>
<comment type="caution">
    <text evidence="1">The sequence shown here is derived from an EMBL/GenBank/DDBJ whole genome shotgun (WGS) entry which is preliminary data.</text>
</comment>
<organism evidence="1 2">
    <name type="scientific">Amycolatopsis ultiminotia</name>
    <dbReference type="NCBI Taxonomy" id="543629"/>
    <lineage>
        <taxon>Bacteria</taxon>
        <taxon>Bacillati</taxon>
        <taxon>Actinomycetota</taxon>
        <taxon>Actinomycetes</taxon>
        <taxon>Pseudonocardiales</taxon>
        <taxon>Pseudonocardiaceae</taxon>
        <taxon>Amycolatopsis</taxon>
    </lineage>
</organism>
<keyword evidence="2" id="KW-1185">Reference proteome</keyword>
<evidence type="ECO:0000313" key="1">
    <source>
        <dbReference type="EMBL" id="GAA3588746.1"/>
    </source>
</evidence>
<dbReference type="EMBL" id="BAAAZN010000046">
    <property type="protein sequence ID" value="GAA3588746.1"/>
    <property type="molecule type" value="Genomic_DNA"/>
</dbReference>
<dbReference type="Proteomes" id="UP001500689">
    <property type="component" value="Unassembled WGS sequence"/>
</dbReference>
<reference evidence="2" key="1">
    <citation type="journal article" date="2019" name="Int. J. Syst. Evol. Microbiol.">
        <title>The Global Catalogue of Microorganisms (GCM) 10K type strain sequencing project: providing services to taxonomists for standard genome sequencing and annotation.</title>
        <authorList>
            <consortium name="The Broad Institute Genomics Platform"/>
            <consortium name="The Broad Institute Genome Sequencing Center for Infectious Disease"/>
            <person name="Wu L."/>
            <person name="Ma J."/>
        </authorList>
    </citation>
    <scope>NUCLEOTIDE SEQUENCE [LARGE SCALE GENOMIC DNA]</scope>
    <source>
        <strain evidence="2">JCM 16898</strain>
    </source>
</reference>
<gene>
    <name evidence="1" type="ORF">GCM10022222_86410</name>
</gene>
<sequence length="576" mass="63611">MLMPATVTEDPLGIECVFSDGSTVRFELDGLPCLQLARDLLVGLVELIHPHGTVDSAGSLTHYTQSIRHLARTLAAQGFTGGAADLRRAQMAEYWMATSGPKEACTRRMLHGFQLAGGHLDTTLAELAVGRAYNPQRNHQQLPPYPEDQWERLTQTCRGIVDESFTRHKAALAAARRGQHPREHGWSEDNLRWLLARIGPVGIVAFGQHLGCSDNVVRQRGGVLEASADLFPRLDVVIAYRLLFGIYSGIVPDGIDDLVTDDIDWAGDSTILLSYVKGRTAAESLNLPRRAVRLLEQWLAHSALLRGHAEPEQRRLLWLRLRKPGGTEITADVGSASRVAIQRWVVRHDLLDADGMPMKIHRSRIRTTFQSLRDKSSWAGRGRATIDPNHSPEVEGDHYLTATTPSQRRAVEAIVEDAQHDLLRKAHPPTVVTDEDAATLAQDYPQLVAALNLDNTVIAELVGGQRDVFTAACADQLAGLHGPKGKPCPARPWVCLLCPLAVFAPRHAANLLRLKAFFSRQWRQMPAAQFMAVFGPYSQRVGHVLDRFDSAVLAHASGRVGDRDNELPLRPEESTR</sequence>
<accession>A0ABP6YW42</accession>